<dbReference type="EMBL" id="DPPF01000154">
    <property type="protein sequence ID" value="HCW93509.1"/>
    <property type="molecule type" value="Genomic_DNA"/>
</dbReference>
<evidence type="ECO:0000256" key="1">
    <source>
        <dbReference type="SAM" id="Phobius"/>
    </source>
</evidence>
<gene>
    <name evidence="2" type="ORF">DHM44_07485</name>
</gene>
<keyword evidence="1" id="KW-0472">Membrane</keyword>
<protein>
    <recommendedName>
        <fullName evidence="4">Type 4 fimbrial biogenesis protein PilX N-terminal domain-containing protein</fullName>
    </recommendedName>
</protein>
<evidence type="ECO:0000313" key="3">
    <source>
        <dbReference type="Proteomes" id="UP000262325"/>
    </source>
</evidence>
<evidence type="ECO:0000313" key="2">
    <source>
        <dbReference type="EMBL" id="HCW93509.1"/>
    </source>
</evidence>
<keyword evidence="1" id="KW-1133">Transmembrane helix</keyword>
<evidence type="ECO:0008006" key="4">
    <source>
        <dbReference type="Google" id="ProtNLM"/>
    </source>
</evidence>
<organism evidence="2 3">
    <name type="scientific">Flexistipes sinusarabici</name>
    <dbReference type="NCBI Taxonomy" id="2352"/>
    <lineage>
        <taxon>Bacteria</taxon>
        <taxon>Pseudomonadati</taxon>
        <taxon>Deferribacterota</taxon>
        <taxon>Deferribacteres</taxon>
        <taxon>Deferribacterales</taxon>
        <taxon>Flexistipitaceae</taxon>
        <taxon>Flexistipes</taxon>
    </lineage>
</organism>
<keyword evidence="1" id="KW-0812">Transmembrane</keyword>
<proteinExistence type="predicted"/>
<sequence length="154" mass="16764">MSENDVKHIFQPKKLILNEKGVALLTTLVLSFVALGFIAALLYFLNSSTEISGIQTRYQTSLEAAKGGSDFVMNQLVTGLATCEGGTKDLPDCDSGDSIDLGSYTSVGQYNLSATMLSSSYDNVTETEIYAVRVNAKNTTNDEKSTIEFVYRVY</sequence>
<feature type="transmembrane region" description="Helical" evidence="1">
    <location>
        <begin position="21"/>
        <end position="45"/>
    </location>
</feature>
<accession>A0A3D5QE03</accession>
<dbReference type="AlphaFoldDB" id="A0A3D5QE03"/>
<comment type="caution">
    <text evidence="2">The sequence shown here is derived from an EMBL/GenBank/DDBJ whole genome shotgun (WGS) entry which is preliminary data.</text>
</comment>
<reference evidence="2 3" key="1">
    <citation type="journal article" date="2018" name="Nat. Biotechnol.">
        <title>A standardized bacterial taxonomy based on genome phylogeny substantially revises the tree of life.</title>
        <authorList>
            <person name="Parks D.H."/>
            <person name="Chuvochina M."/>
            <person name="Waite D.W."/>
            <person name="Rinke C."/>
            <person name="Skarshewski A."/>
            <person name="Chaumeil P.A."/>
            <person name="Hugenholtz P."/>
        </authorList>
    </citation>
    <scope>NUCLEOTIDE SEQUENCE [LARGE SCALE GENOMIC DNA]</scope>
    <source>
        <strain evidence="2">UBA8672</strain>
    </source>
</reference>
<name>A0A3D5QE03_FLESI</name>
<dbReference type="Proteomes" id="UP000262325">
    <property type="component" value="Unassembled WGS sequence"/>
</dbReference>